<dbReference type="GO" id="GO:0006654">
    <property type="term" value="P:phosphatidic acid biosynthetic process"/>
    <property type="evidence" value="ECO:0007669"/>
    <property type="project" value="TreeGrafter"/>
</dbReference>
<accession>A0A1I7YNB0</accession>
<dbReference type="CDD" id="cd07989">
    <property type="entry name" value="LPLAT_AGPAT-like"/>
    <property type="match status" value="1"/>
</dbReference>
<keyword evidence="5" id="KW-0444">Lipid biosynthesis</keyword>
<dbReference type="InterPro" id="IPR002123">
    <property type="entry name" value="Plipid/glycerol_acylTrfase"/>
</dbReference>
<dbReference type="WBParaSite" id="L893_g17824.t1">
    <property type="protein sequence ID" value="L893_g17824.t1"/>
    <property type="gene ID" value="L893_g17824"/>
</dbReference>
<comment type="pathway">
    <text evidence="1">Phospholipid metabolism; CDP-diacylglycerol biosynthesis; CDP-diacylglycerol from sn-glycerol 3-phosphate: step 2/3.</text>
</comment>
<evidence type="ECO:0000313" key="8">
    <source>
        <dbReference type="Proteomes" id="UP000095287"/>
    </source>
</evidence>
<dbReference type="SMART" id="SM00563">
    <property type="entry name" value="PlsC"/>
    <property type="match status" value="1"/>
</dbReference>
<protein>
    <recommendedName>
        <fullName evidence="5">1-acyl-sn-glycerol-3-phosphate acyltransferase</fullName>
        <ecNumber evidence="5">2.3.1.51</ecNumber>
    </recommendedName>
</protein>
<proteinExistence type="inferred from homology"/>
<keyword evidence="5" id="KW-1208">Phospholipid metabolism</keyword>
<evidence type="ECO:0000256" key="1">
    <source>
        <dbReference type="ARBA" id="ARBA00004728"/>
    </source>
</evidence>
<dbReference type="SUPFAM" id="SSF69593">
    <property type="entry name" value="Glycerol-3-phosphate (1)-acyltransferase"/>
    <property type="match status" value="1"/>
</dbReference>
<comment type="domain">
    <text evidence="5">The HXXXXD motif is essential for acyltransferase activity and may constitute the binding site for the phosphate moiety of the glycerol-3-phosphate.</text>
</comment>
<feature type="domain" description="Phospholipid/glycerol acyltransferase" evidence="7">
    <location>
        <begin position="112"/>
        <end position="229"/>
    </location>
</feature>
<dbReference type="GO" id="GO:0016020">
    <property type="term" value="C:membrane"/>
    <property type="evidence" value="ECO:0007669"/>
    <property type="project" value="InterPro"/>
</dbReference>
<keyword evidence="4 5" id="KW-0012">Acyltransferase</keyword>
<dbReference type="AlphaFoldDB" id="A0A1I7YNB0"/>
<keyword evidence="8" id="KW-1185">Reference proteome</keyword>
<dbReference type="Pfam" id="PF01553">
    <property type="entry name" value="Acyltransferase"/>
    <property type="match status" value="1"/>
</dbReference>
<name>A0A1I7YNB0_9BILA</name>
<evidence type="ECO:0000256" key="5">
    <source>
        <dbReference type="RuleBase" id="RU361267"/>
    </source>
</evidence>
<feature type="transmembrane region" description="Helical" evidence="6">
    <location>
        <begin position="52"/>
        <end position="73"/>
    </location>
</feature>
<dbReference type="NCBIfam" id="TIGR00530">
    <property type="entry name" value="AGP_acyltrn"/>
    <property type="match status" value="1"/>
</dbReference>
<keyword evidence="5" id="KW-0594">Phospholipid biosynthesis</keyword>
<dbReference type="Proteomes" id="UP000095287">
    <property type="component" value="Unplaced"/>
</dbReference>
<sequence length="293" mass="33543">MSTLLFVLETVVIALVVMSTLLFVLETVVIALVVLVPILCRVSKSFRFNMIMIAYGLCITFSCILSAIASIPYGRTTNNHYRIFHYFQQSVRWLGMEVTLRHAERIESEEPFVMVANHQSAIDVFTMTHIWPKNCVVLLKHSLKYVPGFNLCTYLCHAVYIDRFNKKEAKNSLANVMDAIINHKRKVFIYPEGSRYASPDEEFLPFKMGAFVIAKRAKVPIVPVVFSTYRPFYDYASSKFERNGHIVIEALEPIDSNDFETADELAAATKLRMHEAYKRLNAELRKAESAKSH</sequence>
<keyword evidence="6" id="KW-1133">Transmembrane helix</keyword>
<organism evidence="8 9">
    <name type="scientific">Steinernema glaseri</name>
    <dbReference type="NCBI Taxonomy" id="37863"/>
    <lineage>
        <taxon>Eukaryota</taxon>
        <taxon>Metazoa</taxon>
        <taxon>Ecdysozoa</taxon>
        <taxon>Nematoda</taxon>
        <taxon>Chromadorea</taxon>
        <taxon>Rhabditida</taxon>
        <taxon>Tylenchina</taxon>
        <taxon>Panagrolaimomorpha</taxon>
        <taxon>Strongyloidoidea</taxon>
        <taxon>Steinernematidae</taxon>
        <taxon>Steinernema</taxon>
    </lineage>
</organism>
<evidence type="ECO:0000256" key="2">
    <source>
        <dbReference type="ARBA" id="ARBA00008655"/>
    </source>
</evidence>
<evidence type="ECO:0000256" key="6">
    <source>
        <dbReference type="SAM" id="Phobius"/>
    </source>
</evidence>
<keyword evidence="3 5" id="KW-0808">Transferase</keyword>
<feature type="transmembrane region" description="Helical" evidence="6">
    <location>
        <begin position="12"/>
        <end position="40"/>
    </location>
</feature>
<evidence type="ECO:0000259" key="7">
    <source>
        <dbReference type="SMART" id="SM00563"/>
    </source>
</evidence>
<comment type="similarity">
    <text evidence="2 5">Belongs to the 1-acyl-sn-glycerol-3-phosphate acyltransferase family.</text>
</comment>
<keyword evidence="6" id="KW-0472">Membrane</keyword>
<dbReference type="GO" id="GO:0005783">
    <property type="term" value="C:endoplasmic reticulum"/>
    <property type="evidence" value="ECO:0007669"/>
    <property type="project" value="TreeGrafter"/>
</dbReference>
<keyword evidence="5" id="KW-0443">Lipid metabolism</keyword>
<dbReference type="EC" id="2.3.1.51" evidence="5"/>
<dbReference type="PANTHER" id="PTHR10434">
    <property type="entry name" value="1-ACYL-SN-GLYCEROL-3-PHOSPHATE ACYLTRANSFERASE"/>
    <property type="match status" value="1"/>
</dbReference>
<dbReference type="InterPro" id="IPR004552">
    <property type="entry name" value="AGP_acyltrans"/>
</dbReference>
<dbReference type="GO" id="GO:0003841">
    <property type="term" value="F:1-acylglycerol-3-phosphate O-acyltransferase activity"/>
    <property type="evidence" value="ECO:0007669"/>
    <property type="project" value="UniProtKB-UniRule"/>
</dbReference>
<evidence type="ECO:0000256" key="4">
    <source>
        <dbReference type="ARBA" id="ARBA00023315"/>
    </source>
</evidence>
<dbReference type="PANTHER" id="PTHR10434:SF10">
    <property type="entry name" value="1-ACYL-SN-GLYCEROL-3-PHOSPHATE ACYLTRANSFERASE ACL-1-RELATED"/>
    <property type="match status" value="1"/>
</dbReference>
<evidence type="ECO:0000313" key="9">
    <source>
        <dbReference type="WBParaSite" id="L893_g17824.t1"/>
    </source>
</evidence>
<evidence type="ECO:0000256" key="3">
    <source>
        <dbReference type="ARBA" id="ARBA00022679"/>
    </source>
</evidence>
<keyword evidence="6" id="KW-0812">Transmembrane</keyword>
<reference evidence="9" key="1">
    <citation type="submission" date="2016-11" db="UniProtKB">
        <authorList>
            <consortium name="WormBaseParasite"/>
        </authorList>
    </citation>
    <scope>IDENTIFICATION</scope>
</reference>
<comment type="catalytic activity">
    <reaction evidence="5">
        <text>a 1-acyl-sn-glycero-3-phosphate + an acyl-CoA = a 1,2-diacyl-sn-glycero-3-phosphate + CoA</text>
        <dbReference type="Rhea" id="RHEA:19709"/>
        <dbReference type="ChEBI" id="CHEBI:57287"/>
        <dbReference type="ChEBI" id="CHEBI:57970"/>
        <dbReference type="ChEBI" id="CHEBI:58342"/>
        <dbReference type="ChEBI" id="CHEBI:58608"/>
        <dbReference type="EC" id="2.3.1.51"/>
    </reaction>
</comment>